<evidence type="ECO:0000313" key="1">
    <source>
        <dbReference type="EMBL" id="SCU74326.1"/>
    </source>
</evidence>
<name>A0A1K0INE2_CUPNE</name>
<dbReference type="AlphaFoldDB" id="A0A1K0INE2"/>
<protein>
    <submittedName>
        <fullName evidence="1">Uncharacterized protein</fullName>
    </submittedName>
</protein>
<accession>A0A1K0INE2</accession>
<dbReference type="RefSeq" id="WP_340521592.1">
    <property type="nucleotide sequence ID" value="NZ_FMSH01000081.1"/>
</dbReference>
<proteinExistence type="predicted"/>
<organism evidence="1">
    <name type="scientific">Cupriavidus necator</name>
    <name type="common">Alcaligenes eutrophus</name>
    <name type="synonym">Ralstonia eutropha</name>
    <dbReference type="NCBI Taxonomy" id="106590"/>
    <lineage>
        <taxon>Bacteria</taxon>
        <taxon>Pseudomonadati</taxon>
        <taxon>Pseudomonadota</taxon>
        <taxon>Betaproteobacteria</taxon>
        <taxon>Burkholderiales</taxon>
        <taxon>Burkholderiaceae</taxon>
        <taxon>Cupriavidus</taxon>
    </lineage>
</organism>
<gene>
    <name evidence="1" type="ORF">CNECB9_1710015</name>
</gene>
<sequence>MKRLGFRWAAGLAGAGAAMGAAWALAMGGGLATAHGSRDEMPAVSMASAGVTQEHCNDACVRSRGTAALVVLSQRPPQ</sequence>
<reference evidence="1" key="1">
    <citation type="submission" date="2016-09" db="EMBL/GenBank/DDBJ databases">
        <authorList>
            <person name="Capua I."/>
            <person name="De Benedictis P."/>
            <person name="Joannis T."/>
            <person name="Lombin L.H."/>
            <person name="Cattoli G."/>
        </authorList>
    </citation>
    <scope>NUCLEOTIDE SEQUENCE</scope>
    <source>
        <strain evidence="1">B9</strain>
    </source>
</reference>
<dbReference type="EMBL" id="FMSH01000081">
    <property type="protein sequence ID" value="SCU74326.1"/>
    <property type="molecule type" value="Genomic_DNA"/>
</dbReference>